<proteinExistence type="inferred from homology"/>
<comment type="cofactor">
    <cofactor evidence="1">
        <name>pyridoxal 5'-phosphate</name>
        <dbReference type="ChEBI" id="CHEBI:597326"/>
    </cofactor>
</comment>
<dbReference type="InterPro" id="IPR015421">
    <property type="entry name" value="PyrdxlP-dep_Trfase_major"/>
</dbReference>
<accession>A0A7X3JXE2</accession>
<dbReference type="GO" id="GO:0030170">
    <property type="term" value="F:pyridoxal phosphate binding"/>
    <property type="evidence" value="ECO:0007669"/>
    <property type="project" value="InterPro"/>
</dbReference>
<dbReference type="InterPro" id="IPR015424">
    <property type="entry name" value="PyrdxlP-dep_Trfase"/>
</dbReference>
<keyword evidence="9" id="KW-0808">Transferase</keyword>
<keyword evidence="10" id="KW-1185">Reference proteome</keyword>
<evidence type="ECO:0000313" key="10">
    <source>
        <dbReference type="Proteomes" id="UP000490800"/>
    </source>
</evidence>
<dbReference type="SUPFAM" id="SSF53383">
    <property type="entry name" value="PLP-dependent transferases"/>
    <property type="match status" value="1"/>
</dbReference>
<dbReference type="InterPro" id="IPR000524">
    <property type="entry name" value="Tscrpt_reg_HTH_GntR"/>
</dbReference>
<evidence type="ECO:0000256" key="4">
    <source>
        <dbReference type="ARBA" id="ARBA00022898"/>
    </source>
</evidence>
<evidence type="ECO:0000313" key="9">
    <source>
        <dbReference type="EMBL" id="MVO97998.1"/>
    </source>
</evidence>
<dbReference type="Pfam" id="PF00392">
    <property type="entry name" value="GntR"/>
    <property type="match status" value="1"/>
</dbReference>
<keyword evidence="7" id="KW-0804">Transcription</keyword>
<dbReference type="PROSITE" id="PS50949">
    <property type="entry name" value="HTH_GNTR"/>
    <property type="match status" value="1"/>
</dbReference>
<dbReference type="Gene3D" id="3.40.640.10">
    <property type="entry name" value="Type I PLP-dependent aspartate aminotransferase-like (Major domain)"/>
    <property type="match status" value="1"/>
</dbReference>
<organism evidence="9 10">
    <name type="scientific">Paenibacillus lutrae</name>
    <dbReference type="NCBI Taxonomy" id="2078573"/>
    <lineage>
        <taxon>Bacteria</taxon>
        <taxon>Bacillati</taxon>
        <taxon>Bacillota</taxon>
        <taxon>Bacilli</taxon>
        <taxon>Bacillales</taxon>
        <taxon>Paenibacillaceae</taxon>
        <taxon>Paenibacillus</taxon>
    </lineage>
</organism>
<evidence type="ECO:0000256" key="7">
    <source>
        <dbReference type="ARBA" id="ARBA00023163"/>
    </source>
</evidence>
<reference evidence="9 10" key="1">
    <citation type="journal article" date="2019" name="Microorganisms">
        <title>Paenibacillus lutrae sp. nov., A Chitinolytic Species Isolated from A River Otter in Castril Natural Park, Granada, Spain.</title>
        <authorList>
            <person name="Rodriguez M."/>
            <person name="Reina J.C."/>
            <person name="Bejar V."/>
            <person name="Llamas I."/>
        </authorList>
    </citation>
    <scope>NUCLEOTIDE SEQUENCE [LARGE SCALE GENOMIC DNA]</scope>
    <source>
        <strain evidence="9 10">N10</strain>
    </source>
</reference>
<dbReference type="GO" id="GO:0008483">
    <property type="term" value="F:transaminase activity"/>
    <property type="evidence" value="ECO:0007669"/>
    <property type="project" value="UniProtKB-KW"/>
</dbReference>
<evidence type="ECO:0000256" key="6">
    <source>
        <dbReference type="ARBA" id="ARBA00023125"/>
    </source>
</evidence>
<evidence type="ECO:0000256" key="3">
    <source>
        <dbReference type="ARBA" id="ARBA00022576"/>
    </source>
</evidence>
<comment type="similarity">
    <text evidence="2">In the C-terminal section; belongs to the class-I pyridoxal-phosphate-dependent aminotransferase family.</text>
</comment>
<dbReference type="GO" id="GO:0003700">
    <property type="term" value="F:DNA-binding transcription factor activity"/>
    <property type="evidence" value="ECO:0007669"/>
    <property type="project" value="InterPro"/>
</dbReference>
<dbReference type="CDD" id="cd00609">
    <property type="entry name" value="AAT_like"/>
    <property type="match status" value="1"/>
</dbReference>
<dbReference type="SUPFAM" id="SSF46785">
    <property type="entry name" value="Winged helix' DNA-binding domain"/>
    <property type="match status" value="1"/>
</dbReference>
<evidence type="ECO:0000259" key="8">
    <source>
        <dbReference type="PROSITE" id="PS50949"/>
    </source>
</evidence>
<dbReference type="GO" id="GO:0003677">
    <property type="term" value="F:DNA binding"/>
    <property type="evidence" value="ECO:0007669"/>
    <property type="project" value="UniProtKB-KW"/>
</dbReference>
<dbReference type="InterPro" id="IPR036390">
    <property type="entry name" value="WH_DNA-bd_sf"/>
</dbReference>
<keyword evidence="5" id="KW-0805">Transcription regulation</keyword>
<sequence>MKILIPFNPDAQQFSYKNEALYHALRDSMMEGKLTYGTKLPSSREAASTYGVSRGLVTQVYEMLISEGFVEAVPGKGTFVAYRSGPSKIPSISNSKVDLSVWGSKLGEAIREPGKAHAGDAGAPVGASLQEMGAAPAERIEFELAGADAAVFPRQAWNRCLHEQVRSSDYTSRPLQDPLGDPALRAAVSLHLRRSRSIDADPDRIAIVNGSMQAIALTMQLLVNPGDPVIVESPGYGGARRAAAAAGGVPVDAVIDEQGIVPQPWEARLLFVTPGRQFPTGVQLPLARRQELLRWAGRRGGIIIEDDYDTEFRYAGRPIEPLKALDREDRVVFIGTFSRTMYDGLRLGYVVLPHWLAEPFRVAKKLYEPHPAALLEQRALAVFMNSGSYERHLRRMQRIYGAKAAQLRLELEPLSAAFEWLPNEAGIHIFGWWKGAPSDYAAFMAECGRRGVIWRDAASYIGNGNGAAACLGFSHLSAAEISRGTALMAEVLRTF</sequence>
<gene>
    <name evidence="9" type="ORF">EDM21_00300</name>
</gene>
<dbReference type="InterPro" id="IPR051446">
    <property type="entry name" value="HTH_trans_reg/aminotransferase"/>
</dbReference>
<dbReference type="PANTHER" id="PTHR46577:SF1">
    <property type="entry name" value="HTH-TYPE TRANSCRIPTIONAL REGULATORY PROTEIN GABR"/>
    <property type="match status" value="1"/>
</dbReference>
<dbReference type="PRINTS" id="PR00035">
    <property type="entry name" value="HTHGNTR"/>
</dbReference>
<keyword evidence="4" id="KW-0663">Pyridoxal phosphate</keyword>
<comment type="caution">
    <text evidence="9">The sequence shown here is derived from an EMBL/GenBank/DDBJ whole genome shotgun (WGS) entry which is preliminary data.</text>
</comment>
<keyword evidence="6" id="KW-0238">DNA-binding</keyword>
<evidence type="ECO:0000256" key="1">
    <source>
        <dbReference type="ARBA" id="ARBA00001933"/>
    </source>
</evidence>
<dbReference type="CDD" id="cd07377">
    <property type="entry name" value="WHTH_GntR"/>
    <property type="match status" value="1"/>
</dbReference>
<dbReference type="RefSeq" id="WP_166541752.1">
    <property type="nucleotide sequence ID" value="NZ_RHLK01000001.1"/>
</dbReference>
<feature type="domain" description="HTH gntR-type" evidence="8">
    <location>
        <begin position="15"/>
        <end position="83"/>
    </location>
</feature>
<dbReference type="Gene3D" id="1.10.10.10">
    <property type="entry name" value="Winged helix-like DNA-binding domain superfamily/Winged helix DNA-binding domain"/>
    <property type="match status" value="1"/>
</dbReference>
<dbReference type="Pfam" id="PF00155">
    <property type="entry name" value="Aminotran_1_2"/>
    <property type="match status" value="1"/>
</dbReference>
<dbReference type="Proteomes" id="UP000490800">
    <property type="component" value="Unassembled WGS sequence"/>
</dbReference>
<dbReference type="InterPro" id="IPR004839">
    <property type="entry name" value="Aminotransferase_I/II_large"/>
</dbReference>
<evidence type="ECO:0000256" key="2">
    <source>
        <dbReference type="ARBA" id="ARBA00005384"/>
    </source>
</evidence>
<protein>
    <submittedName>
        <fullName evidence="9">Aminotransferase class I/II-fold pyridoxal phosphate-dependent enzyme</fullName>
    </submittedName>
</protein>
<dbReference type="EMBL" id="RHLK01000001">
    <property type="protein sequence ID" value="MVO97998.1"/>
    <property type="molecule type" value="Genomic_DNA"/>
</dbReference>
<evidence type="ECO:0000256" key="5">
    <source>
        <dbReference type="ARBA" id="ARBA00023015"/>
    </source>
</evidence>
<dbReference type="PANTHER" id="PTHR46577">
    <property type="entry name" value="HTH-TYPE TRANSCRIPTIONAL REGULATORY PROTEIN GABR"/>
    <property type="match status" value="1"/>
</dbReference>
<dbReference type="SMART" id="SM00345">
    <property type="entry name" value="HTH_GNTR"/>
    <property type="match status" value="1"/>
</dbReference>
<name>A0A7X3JXE2_9BACL</name>
<keyword evidence="3 9" id="KW-0032">Aminotransferase</keyword>
<dbReference type="AlphaFoldDB" id="A0A7X3JXE2"/>
<dbReference type="InterPro" id="IPR036388">
    <property type="entry name" value="WH-like_DNA-bd_sf"/>
</dbReference>